<dbReference type="EC" id="5.6.2.4" evidence="11"/>
<evidence type="ECO:0000256" key="3">
    <source>
        <dbReference type="ARBA" id="ARBA00022723"/>
    </source>
</evidence>
<dbReference type="EMBL" id="DXFG01000176">
    <property type="protein sequence ID" value="HIX37939.1"/>
    <property type="molecule type" value="Genomic_DNA"/>
</dbReference>
<keyword evidence="3" id="KW-0479">Metal-binding</keyword>
<dbReference type="SUPFAM" id="SSF52540">
    <property type="entry name" value="P-loop containing nucleoside triphosphate hydrolases"/>
    <property type="match status" value="1"/>
</dbReference>
<keyword evidence="1" id="KW-0639">Primosome</keyword>
<dbReference type="Proteomes" id="UP000824230">
    <property type="component" value="Unassembled WGS sequence"/>
</dbReference>
<organism evidence="14 15">
    <name type="scientific">Candidatus Blautia pullistercoris</name>
    <dbReference type="NCBI Taxonomy" id="2838499"/>
    <lineage>
        <taxon>Bacteria</taxon>
        <taxon>Bacillati</taxon>
        <taxon>Bacillota</taxon>
        <taxon>Clostridia</taxon>
        <taxon>Lachnospirales</taxon>
        <taxon>Lachnospiraceae</taxon>
        <taxon>Blautia</taxon>
    </lineage>
</organism>
<dbReference type="GO" id="GO:0003677">
    <property type="term" value="F:DNA binding"/>
    <property type="evidence" value="ECO:0007669"/>
    <property type="project" value="UniProtKB-KW"/>
</dbReference>
<dbReference type="GO" id="GO:1990077">
    <property type="term" value="C:primosome complex"/>
    <property type="evidence" value="ECO:0007669"/>
    <property type="project" value="UniProtKB-KW"/>
</dbReference>
<keyword evidence="10" id="KW-0413">Isomerase</keyword>
<dbReference type="GO" id="GO:0006270">
    <property type="term" value="P:DNA replication initiation"/>
    <property type="evidence" value="ECO:0007669"/>
    <property type="project" value="TreeGrafter"/>
</dbReference>
<keyword evidence="8" id="KW-0067">ATP-binding</keyword>
<evidence type="ECO:0000256" key="4">
    <source>
        <dbReference type="ARBA" id="ARBA00022741"/>
    </source>
</evidence>
<dbReference type="GO" id="GO:0006302">
    <property type="term" value="P:double-strand break repair"/>
    <property type="evidence" value="ECO:0007669"/>
    <property type="project" value="TreeGrafter"/>
</dbReference>
<evidence type="ECO:0000256" key="5">
    <source>
        <dbReference type="ARBA" id="ARBA00022801"/>
    </source>
</evidence>
<gene>
    <name evidence="14" type="ORF">H9738_08740</name>
</gene>
<dbReference type="InterPro" id="IPR041222">
    <property type="entry name" value="PriA_3primeBD"/>
</dbReference>
<evidence type="ECO:0000256" key="1">
    <source>
        <dbReference type="ARBA" id="ARBA00022515"/>
    </source>
</evidence>
<keyword evidence="7" id="KW-0862">Zinc</keyword>
<evidence type="ECO:0000313" key="14">
    <source>
        <dbReference type="EMBL" id="HIX37939.1"/>
    </source>
</evidence>
<dbReference type="PANTHER" id="PTHR30580:SF0">
    <property type="entry name" value="PRIMOSOMAL PROTEIN N"/>
    <property type="match status" value="1"/>
</dbReference>
<keyword evidence="5" id="KW-0378">Hydrolase</keyword>
<evidence type="ECO:0000313" key="15">
    <source>
        <dbReference type="Proteomes" id="UP000824230"/>
    </source>
</evidence>
<evidence type="ECO:0000256" key="9">
    <source>
        <dbReference type="ARBA" id="ARBA00023125"/>
    </source>
</evidence>
<keyword evidence="4" id="KW-0547">Nucleotide-binding</keyword>
<evidence type="ECO:0000256" key="11">
    <source>
        <dbReference type="ARBA" id="ARBA00034808"/>
    </source>
</evidence>
<evidence type="ECO:0000256" key="7">
    <source>
        <dbReference type="ARBA" id="ARBA00022833"/>
    </source>
</evidence>
<comment type="catalytic activity">
    <reaction evidence="12">
        <text>ATP + H2O = ADP + phosphate + H(+)</text>
        <dbReference type="Rhea" id="RHEA:13065"/>
        <dbReference type="ChEBI" id="CHEBI:15377"/>
        <dbReference type="ChEBI" id="CHEBI:15378"/>
        <dbReference type="ChEBI" id="CHEBI:30616"/>
        <dbReference type="ChEBI" id="CHEBI:43474"/>
        <dbReference type="ChEBI" id="CHEBI:456216"/>
        <dbReference type="EC" id="5.6.2.4"/>
    </reaction>
</comment>
<feature type="non-terminal residue" evidence="14">
    <location>
        <position position="360"/>
    </location>
</feature>
<evidence type="ECO:0000259" key="13">
    <source>
        <dbReference type="PROSITE" id="PS51192"/>
    </source>
</evidence>
<sequence length="360" mass="41255">MKDLYADIIVDISQEKLDKTFQYLVPPEMAAQVEAGKRVRIPFGNGGREITGYVIGLSREPKIEVSRIKPILAVEEQGMEIESRLISLAAWIARNYGSTMNQALKTVLPVKEKAAAREKKYICLKADPKVCDSLLEEYVRKHYRAKERLMRALLQKKTLEYSAAVKEMKISREAVKSFEREGLVSIERERDYRTPLPRRISPEEKAFLSEEQQQAVEDILEEWESDVPRPCLIKGVTGSGKTQVYMELISHVLERGRQVILLIPEIALTYQNVSRFYARFGEKVSLIHSRMSQGERYDQFERAKKGEISVMIGPRSALFTPFPKLGLILIDEEHEDSYKSEKTPCYHARETAIQRGKAEG</sequence>
<dbReference type="Gene3D" id="3.40.1440.60">
    <property type="entry name" value="PriA, 3(prime) DNA-binding domain"/>
    <property type="match status" value="1"/>
</dbReference>
<dbReference type="SMART" id="SM00487">
    <property type="entry name" value="DEXDc"/>
    <property type="match status" value="1"/>
</dbReference>
<evidence type="ECO:0000256" key="12">
    <source>
        <dbReference type="ARBA" id="ARBA00048988"/>
    </source>
</evidence>
<protein>
    <recommendedName>
        <fullName evidence="11">DNA 3'-5' helicase</fullName>
        <ecNumber evidence="11">5.6.2.4</ecNumber>
    </recommendedName>
</protein>
<dbReference type="GO" id="GO:0046872">
    <property type="term" value="F:metal ion binding"/>
    <property type="evidence" value="ECO:0007669"/>
    <property type="project" value="UniProtKB-KW"/>
</dbReference>
<comment type="caution">
    <text evidence="14">The sequence shown here is derived from an EMBL/GenBank/DDBJ whole genome shotgun (WGS) entry which is preliminary data.</text>
</comment>
<name>A0A9D2AMS1_9FIRM</name>
<dbReference type="InterPro" id="IPR014001">
    <property type="entry name" value="Helicase_ATP-bd"/>
</dbReference>
<dbReference type="InterPro" id="IPR006935">
    <property type="entry name" value="Helicase/UvrB_N"/>
</dbReference>
<keyword evidence="9" id="KW-0238">DNA-binding</keyword>
<keyword evidence="2" id="KW-0235">DNA replication</keyword>
<dbReference type="PROSITE" id="PS51192">
    <property type="entry name" value="HELICASE_ATP_BIND_1"/>
    <property type="match status" value="1"/>
</dbReference>
<reference evidence="14" key="1">
    <citation type="journal article" date="2021" name="PeerJ">
        <title>Extensive microbial diversity within the chicken gut microbiome revealed by metagenomics and culture.</title>
        <authorList>
            <person name="Gilroy R."/>
            <person name="Ravi A."/>
            <person name="Getino M."/>
            <person name="Pursley I."/>
            <person name="Horton D.L."/>
            <person name="Alikhan N.F."/>
            <person name="Baker D."/>
            <person name="Gharbi K."/>
            <person name="Hall N."/>
            <person name="Watson M."/>
            <person name="Adriaenssens E.M."/>
            <person name="Foster-Nyarko E."/>
            <person name="Jarju S."/>
            <person name="Secka A."/>
            <person name="Antonio M."/>
            <person name="Oren A."/>
            <person name="Chaudhuri R.R."/>
            <person name="La Ragione R."/>
            <person name="Hildebrand F."/>
            <person name="Pallen M.J."/>
        </authorList>
    </citation>
    <scope>NUCLEOTIDE SEQUENCE</scope>
    <source>
        <strain evidence="14">ChiHjej12B11-1927</strain>
    </source>
</reference>
<dbReference type="Pfam" id="PF04851">
    <property type="entry name" value="ResIII"/>
    <property type="match status" value="1"/>
</dbReference>
<evidence type="ECO:0000256" key="6">
    <source>
        <dbReference type="ARBA" id="ARBA00022806"/>
    </source>
</evidence>
<dbReference type="GO" id="GO:0006269">
    <property type="term" value="P:DNA replication, synthesis of primer"/>
    <property type="evidence" value="ECO:0007669"/>
    <property type="project" value="UniProtKB-KW"/>
</dbReference>
<keyword evidence="6 14" id="KW-0347">Helicase</keyword>
<dbReference type="PANTHER" id="PTHR30580">
    <property type="entry name" value="PRIMOSOMAL PROTEIN N"/>
    <property type="match status" value="1"/>
</dbReference>
<accession>A0A9D2AMS1</accession>
<proteinExistence type="predicted"/>
<dbReference type="GO" id="GO:0043138">
    <property type="term" value="F:3'-5' DNA helicase activity"/>
    <property type="evidence" value="ECO:0007669"/>
    <property type="project" value="UniProtKB-EC"/>
</dbReference>
<reference evidence="14" key="2">
    <citation type="submission" date="2021-04" db="EMBL/GenBank/DDBJ databases">
        <authorList>
            <person name="Gilroy R."/>
        </authorList>
    </citation>
    <scope>NUCLEOTIDE SEQUENCE</scope>
    <source>
        <strain evidence="14">ChiHjej12B11-1927</strain>
    </source>
</reference>
<dbReference type="GO" id="GO:0005524">
    <property type="term" value="F:ATP binding"/>
    <property type="evidence" value="ECO:0007669"/>
    <property type="project" value="UniProtKB-KW"/>
</dbReference>
<dbReference type="GO" id="GO:0006310">
    <property type="term" value="P:DNA recombination"/>
    <property type="evidence" value="ECO:0007669"/>
    <property type="project" value="TreeGrafter"/>
</dbReference>
<evidence type="ECO:0000256" key="2">
    <source>
        <dbReference type="ARBA" id="ARBA00022705"/>
    </source>
</evidence>
<evidence type="ECO:0000256" key="8">
    <source>
        <dbReference type="ARBA" id="ARBA00022840"/>
    </source>
</evidence>
<dbReference type="Gene3D" id="3.40.50.300">
    <property type="entry name" value="P-loop containing nucleotide triphosphate hydrolases"/>
    <property type="match status" value="1"/>
</dbReference>
<dbReference type="FunFam" id="3.40.50.300:FF:000489">
    <property type="entry name" value="Primosome assembly protein PriA"/>
    <property type="match status" value="1"/>
</dbReference>
<dbReference type="Pfam" id="PF17764">
    <property type="entry name" value="PriA_3primeBD"/>
    <property type="match status" value="1"/>
</dbReference>
<dbReference type="InterPro" id="IPR042115">
    <property type="entry name" value="PriA_3primeBD_sf"/>
</dbReference>
<dbReference type="InterPro" id="IPR027417">
    <property type="entry name" value="P-loop_NTPase"/>
</dbReference>
<dbReference type="GO" id="GO:0016787">
    <property type="term" value="F:hydrolase activity"/>
    <property type="evidence" value="ECO:0007669"/>
    <property type="project" value="UniProtKB-KW"/>
</dbReference>
<dbReference type="AlphaFoldDB" id="A0A9D2AMS1"/>
<feature type="domain" description="Helicase ATP-binding" evidence="13">
    <location>
        <begin position="222"/>
        <end position="360"/>
    </location>
</feature>
<evidence type="ECO:0000256" key="10">
    <source>
        <dbReference type="ARBA" id="ARBA00023235"/>
    </source>
</evidence>